<evidence type="ECO:0000259" key="9">
    <source>
        <dbReference type="Pfam" id="PF13231"/>
    </source>
</evidence>
<feature type="transmembrane region" description="Helical" evidence="8">
    <location>
        <begin position="363"/>
        <end position="381"/>
    </location>
</feature>
<feature type="transmembrane region" description="Helical" evidence="8">
    <location>
        <begin position="128"/>
        <end position="145"/>
    </location>
</feature>
<evidence type="ECO:0000256" key="3">
    <source>
        <dbReference type="ARBA" id="ARBA00022676"/>
    </source>
</evidence>
<feature type="transmembrane region" description="Helical" evidence="8">
    <location>
        <begin position="224"/>
        <end position="244"/>
    </location>
</feature>
<dbReference type="Proteomes" id="UP000231056">
    <property type="component" value="Unassembled WGS sequence"/>
</dbReference>
<evidence type="ECO:0000256" key="8">
    <source>
        <dbReference type="SAM" id="Phobius"/>
    </source>
</evidence>
<dbReference type="GO" id="GO:0005886">
    <property type="term" value="C:plasma membrane"/>
    <property type="evidence" value="ECO:0007669"/>
    <property type="project" value="UniProtKB-SubCell"/>
</dbReference>
<feature type="transmembrane region" description="Helical" evidence="8">
    <location>
        <begin position="331"/>
        <end position="351"/>
    </location>
</feature>
<evidence type="ECO:0000256" key="5">
    <source>
        <dbReference type="ARBA" id="ARBA00022692"/>
    </source>
</evidence>
<dbReference type="Pfam" id="PF13231">
    <property type="entry name" value="PMT_2"/>
    <property type="match status" value="1"/>
</dbReference>
<evidence type="ECO:0000256" key="6">
    <source>
        <dbReference type="ARBA" id="ARBA00022989"/>
    </source>
</evidence>
<gene>
    <name evidence="10" type="ORF">COV58_02335</name>
</gene>
<organism evidence="10 11">
    <name type="scientific">Candidatus Roizmanbacteria bacterium CG11_big_fil_rev_8_21_14_0_20_36_8</name>
    <dbReference type="NCBI Taxonomy" id="1974856"/>
    <lineage>
        <taxon>Bacteria</taxon>
        <taxon>Candidatus Roizmaniibacteriota</taxon>
    </lineage>
</organism>
<dbReference type="InterPro" id="IPR050297">
    <property type="entry name" value="LipidA_mod_glycosyltrf_83"/>
</dbReference>
<feature type="transmembrane region" description="Helical" evidence="8">
    <location>
        <begin position="282"/>
        <end position="301"/>
    </location>
</feature>
<dbReference type="EMBL" id="PCVM01000056">
    <property type="protein sequence ID" value="PIQ73476.1"/>
    <property type="molecule type" value="Genomic_DNA"/>
</dbReference>
<dbReference type="GO" id="GO:0016763">
    <property type="term" value="F:pentosyltransferase activity"/>
    <property type="evidence" value="ECO:0007669"/>
    <property type="project" value="TreeGrafter"/>
</dbReference>
<dbReference type="InterPro" id="IPR038731">
    <property type="entry name" value="RgtA/B/C-like"/>
</dbReference>
<proteinExistence type="predicted"/>
<feature type="transmembrane region" description="Helical" evidence="8">
    <location>
        <begin position="100"/>
        <end position="121"/>
    </location>
</feature>
<keyword evidence="5 8" id="KW-0812">Transmembrane</keyword>
<evidence type="ECO:0000256" key="7">
    <source>
        <dbReference type="ARBA" id="ARBA00023136"/>
    </source>
</evidence>
<protein>
    <recommendedName>
        <fullName evidence="9">Glycosyltransferase RgtA/B/C/D-like domain-containing protein</fullName>
    </recommendedName>
</protein>
<name>A0A2M6IU85_9BACT</name>
<evidence type="ECO:0000313" key="10">
    <source>
        <dbReference type="EMBL" id="PIQ73476.1"/>
    </source>
</evidence>
<keyword evidence="6 8" id="KW-1133">Transmembrane helix</keyword>
<feature type="transmembrane region" description="Helical" evidence="8">
    <location>
        <begin position="7"/>
        <end position="25"/>
    </location>
</feature>
<dbReference type="PANTHER" id="PTHR33908">
    <property type="entry name" value="MANNOSYLTRANSFERASE YKCB-RELATED"/>
    <property type="match status" value="1"/>
</dbReference>
<feature type="transmembrane region" description="Helical" evidence="8">
    <location>
        <begin position="306"/>
        <end position="325"/>
    </location>
</feature>
<feature type="domain" description="Glycosyltransferase RgtA/B/C/D-like" evidence="9">
    <location>
        <begin position="102"/>
        <end position="237"/>
    </location>
</feature>
<sequence length="477" mass="54969">MKKLDTIFLSVILIIAFILRMYNVGTPLADLHSWRQADTAAVARNFSRHGINLLKPQYDDVSSIQSGLENPEGLRMVEFPIYNAIIAVFHRYLPITTITVYGRVISSIFSLFTISVIYYLALHEKNRLAAIAASTIYAVFPFFVFFSRLVLPETTAVAFMMLSLFFLYIGTKKKQIQVVPMILSAIFLALSLLTKPTTIFYGLAIGFLFIDNLRFQLMKNWKPYLFAILTLAPFIWWRWYILYFPEAIPSNSWLLTHVNTFEGSKEIFFRPAFFRWVFMERIGIAILGIYGVFFLIMGLIIKTKRLFIPSIAASAFIYLMTFQGGNVQHEYYQTIILPAIALICGIGIAGIVELPSKFIKKTFLYPTILIIFILSIAFSYYRVKDYYYYPKDLPQVSELIKTFTQPEDKIVTDRSGDTTLLYLADRKGAPGVYKDLNELKELGYTYFVTSNSGMKDRLKRENYVVLVENEIYMIVKL</sequence>
<keyword evidence="4" id="KW-0808">Transferase</keyword>
<feature type="transmembrane region" description="Helical" evidence="8">
    <location>
        <begin position="151"/>
        <end position="169"/>
    </location>
</feature>
<evidence type="ECO:0000313" key="11">
    <source>
        <dbReference type="Proteomes" id="UP000231056"/>
    </source>
</evidence>
<comment type="caution">
    <text evidence="10">The sequence shown here is derived from an EMBL/GenBank/DDBJ whole genome shotgun (WGS) entry which is preliminary data.</text>
</comment>
<keyword evidence="2" id="KW-1003">Cell membrane</keyword>
<accession>A0A2M6IU85</accession>
<keyword evidence="3" id="KW-0328">Glycosyltransferase</keyword>
<comment type="subcellular location">
    <subcellularLocation>
        <location evidence="1">Cell membrane</location>
        <topology evidence="1">Multi-pass membrane protein</topology>
    </subcellularLocation>
</comment>
<dbReference type="PANTHER" id="PTHR33908:SF11">
    <property type="entry name" value="MEMBRANE PROTEIN"/>
    <property type="match status" value="1"/>
</dbReference>
<dbReference type="GO" id="GO:0009103">
    <property type="term" value="P:lipopolysaccharide biosynthetic process"/>
    <property type="evidence" value="ECO:0007669"/>
    <property type="project" value="UniProtKB-ARBA"/>
</dbReference>
<reference evidence="10 11" key="1">
    <citation type="submission" date="2017-09" db="EMBL/GenBank/DDBJ databases">
        <title>Depth-based differentiation of microbial function through sediment-hosted aquifers and enrichment of novel symbionts in the deep terrestrial subsurface.</title>
        <authorList>
            <person name="Probst A.J."/>
            <person name="Ladd B."/>
            <person name="Jarett J.K."/>
            <person name="Geller-Mcgrath D.E."/>
            <person name="Sieber C.M."/>
            <person name="Emerson J.B."/>
            <person name="Anantharaman K."/>
            <person name="Thomas B.C."/>
            <person name="Malmstrom R."/>
            <person name="Stieglmeier M."/>
            <person name="Klingl A."/>
            <person name="Woyke T."/>
            <person name="Ryan C.M."/>
            <person name="Banfield J.F."/>
        </authorList>
    </citation>
    <scope>NUCLEOTIDE SEQUENCE [LARGE SCALE GENOMIC DNA]</scope>
    <source>
        <strain evidence="10">CG11_big_fil_rev_8_21_14_0_20_36_8</strain>
    </source>
</reference>
<evidence type="ECO:0000256" key="4">
    <source>
        <dbReference type="ARBA" id="ARBA00022679"/>
    </source>
</evidence>
<evidence type="ECO:0000256" key="2">
    <source>
        <dbReference type="ARBA" id="ARBA00022475"/>
    </source>
</evidence>
<keyword evidence="7 8" id="KW-0472">Membrane</keyword>
<evidence type="ECO:0000256" key="1">
    <source>
        <dbReference type="ARBA" id="ARBA00004651"/>
    </source>
</evidence>
<dbReference type="AlphaFoldDB" id="A0A2M6IU85"/>